<feature type="region of interest" description="Disordered" evidence="4">
    <location>
        <begin position="348"/>
        <end position="379"/>
    </location>
</feature>
<dbReference type="InParanoid" id="G4TNH3"/>
<dbReference type="InterPro" id="IPR038765">
    <property type="entry name" value="Papain-like_cys_pep_sf"/>
</dbReference>
<keyword evidence="3" id="KW-0862">Zinc</keyword>
<comment type="caution">
    <text evidence="6">The sequence shown here is derived from an EMBL/GenBank/DDBJ whole genome shotgun (WGS) entry which is preliminary data.</text>
</comment>
<dbReference type="eggNOG" id="KOG0909">
    <property type="taxonomic scope" value="Eukaryota"/>
</dbReference>
<dbReference type="InterPro" id="IPR002931">
    <property type="entry name" value="Transglutaminase-like"/>
</dbReference>
<dbReference type="GO" id="GO:0006516">
    <property type="term" value="P:glycoprotein catabolic process"/>
    <property type="evidence" value="ECO:0007669"/>
    <property type="project" value="TreeGrafter"/>
</dbReference>
<evidence type="ECO:0000259" key="5">
    <source>
        <dbReference type="SMART" id="SM00460"/>
    </source>
</evidence>
<organism evidence="6 7">
    <name type="scientific">Serendipita indica (strain DSM 11827)</name>
    <name type="common">Root endophyte fungus</name>
    <name type="synonym">Piriformospora indica</name>
    <dbReference type="NCBI Taxonomy" id="1109443"/>
    <lineage>
        <taxon>Eukaryota</taxon>
        <taxon>Fungi</taxon>
        <taxon>Dikarya</taxon>
        <taxon>Basidiomycota</taxon>
        <taxon>Agaricomycotina</taxon>
        <taxon>Agaricomycetes</taxon>
        <taxon>Sebacinales</taxon>
        <taxon>Serendipitaceae</taxon>
        <taxon>Serendipita</taxon>
    </lineage>
</organism>
<evidence type="ECO:0000256" key="3">
    <source>
        <dbReference type="ARBA" id="ARBA00022833"/>
    </source>
</evidence>
<dbReference type="AlphaFoldDB" id="G4TNH3"/>
<name>G4TNH3_SERID</name>
<dbReference type="GO" id="GO:0005634">
    <property type="term" value="C:nucleus"/>
    <property type="evidence" value="ECO:0007669"/>
    <property type="project" value="TreeGrafter"/>
</dbReference>
<dbReference type="PANTHER" id="PTHR12143">
    <property type="entry name" value="PEPTIDE N-GLYCANASE PNGASE -RELATED"/>
    <property type="match status" value="1"/>
</dbReference>
<comment type="similarity">
    <text evidence="1">Belongs to the transglutaminase-like superfamily. PNGase family.</text>
</comment>
<dbReference type="SMART" id="SM00460">
    <property type="entry name" value="TGc"/>
    <property type="match status" value="1"/>
</dbReference>
<protein>
    <submittedName>
        <fullName evidence="6">Related to PNG1-protein with de-N-glycosylation function (N-glycanase)</fullName>
    </submittedName>
</protein>
<dbReference type="Proteomes" id="UP000007148">
    <property type="component" value="Unassembled WGS sequence"/>
</dbReference>
<dbReference type="SUPFAM" id="SSF54001">
    <property type="entry name" value="Cysteine proteinases"/>
    <property type="match status" value="1"/>
</dbReference>
<feature type="domain" description="Transglutaminase-like" evidence="5">
    <location>
        <begin position="203"/>
        <end position="258"/>
    </location>
</feature>
<dbReference type="Pfam" id="PF01841">
    <property type="entry name" value="Transglut_core"/>
    <property type="match status" value="1"/>
</dbReference>
<feature type="compositionally biased region" description="Basic and acidic residues" evidence="4">
    <location>
        <begin position="368"/>
        <end position="379"/>
    </location>
</feature>
<dbReference type="InterPro" id="IPR050883">
    <property type="entry name" value="PNGase"/>
</dbReference>
<evidence type="ECO:0000256" key="1">
    <source>
        <dbReference type="ARBA" id="ARBA00009390"/>
    </source>
</evidence>
<evidence type="ECO:0000256" key="2">
    <source>
        <dbReference type="ARBA" id="ARBA00022723"/>
    </source>
</evidence>
<dbReference type="GO" id="GO:0046872">
    <property type="term" value="F:metal ion binding"/>
    <property type="evidence" value="ECO:0007669"/>
    <property type="project" value="UniProtKB-KW"/>
</dbReference>
<evidence type="ECO:0000313" key="6">
    <source>
        <dbReference type="EMBL" id="CCA72866.1"/>
    </source>
</evidence>
<reference evidence="6 7" key="1">
    <citation type="journal article" date="2011" name="PLoS Pathog.">
        <title>Endophytic Life Strategies Decoded by Genome and Transcriptome Analyses of the Mutualistic Root Symbiont Piriformospora indica.</title>
        <authorList>
            <person name="Zuccaro A."/>
            <person name="Lahrmann U."/>
            <person name="Guldener U."/>
            <person name="Langen G."/>
            <person name="Pfiffi S."/>
            <person name="Biedenkopf D."/>
            <person name="Wong P."/>
            <person name="Samans B."/>
            <person name="Grimm C."/>
            <person name="Basiewicz M."/>
            <person name="Murat C."/>
            <person name="Martin F."/>
            <person name="Kogel K.H."/>
        </authorList>
    </citation>
    <scope>NUCLEOTIDE SEQUENCE [LARGE SCALE GENOMIC DNA]</scope>
    <source>
        <strain evidence="6 7">DSM 11827</strain>
    </source>
</reference>
<dbReference type="OrthoDB" id="409136at2759"/>
<keyword evidence="7" id="KW-1185">Reference proteome</keyword>
<sequence length="379" mass="42759">MSDPLHEVLEVLLALYASKGRFPRPNAVTQQQRNAVRQAGPIIVRRLVEILGDAPSRAQSNALLETIRSSNEGINKYTDENLLALARSEIPVEELKKTADDIQASDKRLPCYEGEWPTLPLPRDKLTNQLLDALAEALVKWFKPNYFTWRDPIRCTACQGETQSIGMGQPTPDDLQGGAGRVELHQCKTCRTVVRFPRDLKYLMRSRTGRCGEFANLFALFINAVGLRGRYVWNAEDHVWNEYYSPGMDRWVHLDSCENARDQHLLYDVGWGKKQSYILAFGPDGAQDVSRAYIKDFAAALPRRNRISEGELEKALADVTRARRAGLSAERLAALAREDEGERRFIYGEQLEDTEDLPARQSGTAEWKAARGEDGKHSS</sequence>
<dbReference type="HOGENOM" id="CLU_031058_0_1_1"/>
<dbReference type="OMA" id="AWDKPRL"/>
<dbReference type="Gene3D" id="3.10.620.30">
    <property type="match status" value="1"/>
</dbReference>
<dbReference type="FunFam" id="2.20.25.10:FF:000011">
    <property type="entry name" value="peptide-N(4)-(N-acetyl-beta- glucosaminyl)asparagine amidase"/>
    <property type="match status" value="1"/>
</dbReference>
<dbReference type="STRING" id="1109443.G4TNH3"/>
<dbReference type="PANTHER" id="PTHR12143:SF19">
    <property type="entry name" value="PEPTIDE-N(4)-(N-ACETYL-BETA-GLUCOSAMINYL)ASPARAGINE AMIDASE"/>
    <property type="match status" value="1"/>
</dbReference>
<dbReference type="FunCoup" id="G4TNH3">
    <property type="interactions" value="99"/>
</dbReference>
<proteinExistence type="inferred from homology"/>
<dbReference type="Gene3D" id="2.20.25.10">
    <property type="match status" value="1"/>
</dbReference>
<evidence type="ECO:0000313" key="7">
    <source>
        <dbReference type="Proteomes" id="UP000007148"/>
    </source>
</evidence>
<gene>
    <name evidence="6" type="ORF">PIIN_06802</name>
</gene>
<keyword evidence="2" id="KW-0479">Metal-binding</keyword>
<dbReference type="GO" id="GO:0005829">
    <property type="term" value="C:cytosol"/>
    <property type="evidence" value="ECO:0007669"/>
    <property type="project" value="TreeGrafter"/>
</dbReference>
<dbReference type="GO" id="GO:0000224">
    <property type="term" value="F:peptide-N4-(N-acetyl-beta-glucosaminyl)asparagine amidase activity"/>
    <property type="evidence" value="ECO:0007669"/>
    <property type="project" value="TreeGrafter"/>
</dbReference>
<dbReference type="EMBL" id="CAFZ01000187">
    <property type="protein sequence ID" value="CCA72866.1"/>
    <property type="molecule type" value="Genomic_DNA"/>
</dbReference>
<evidence type="ECO:0000256" key="4">
    <source>
        <dbReference type="SAM" id="MobiDB-lite"/>
    </source>
</evidence>
<accession>G4TNH3</accession>